<dbReference type="SUPFAM" id="SSF50182">
    <property type="entry name" value="Sm-like ribonucleoproteins"/>
    <property type="match status" value="1"/>
</dbReference>
<dbReference type="AlphaFoldDB" id="A0A1Y2F481"/>
<protein>
    <recommendedName>
        <fullName evidence="10">Sm protein B</fullName>
    </recommendedName>
</protein>
<evidence type="ECO:0000256" key="4">
    <source>
        <dbReference type="ARBA" id="ARBA00022490"/>
    </source>
</evidence>
<dbReference type="GO" id="GO:0071004">
    <property type="term" value="C:U2-type prespliceosome"/>
    <property type="evidence" value="ECO:0007669"/>
    <property type="project" value="TreeGrafter"/>
</dbReference>
<dbReference type="Pfam" id="PF01423">
    <property type="entry name" value="LSM"/>
    <property type="match status" value="1"/>
</dbReference>
<dbReference type="GO" id="GO:0000398">
    <property type="term" value="P:mRNA splicing, via spliceosome"/>
    <property type="evidence" value="ECO:0007669"/>
    <property type="project" value="TreeGrafter"/>
</dbReference>
<evidence type="ECO:0000256" key="9">
    <source>
        <dbReference type="ARBA" id="ARBA00023274"/>
    </source>
</evidence>
<keyword evidence="7" id="KW-0508">mRNA splicing</keyword>
<dbReference type="SMART" id="SM00651">
    <property type="entry name" value="Sm"/>
    <property type="match status" value="1"/>
</dbReference>
<dbReference type="PANTHER" id="PTHR10701">
    <property type="entry name" value="SMALL NUCLEAR RIBONUCLEOPROTEIN-ASSOCIATED PROTEIN B AND N"/>
    <property type="match status" value="1"/>
</dbReference>
<sequence length="223" mass="23780">MTLTKKSRMATIINSRIKVTIQDSRTFVGQMLAFDKYMNLVLADCEEFRKIKSKGKGSANQGDREEKRALGLVILRGEIIVNLSVVAPPPAKPAKQKAAAVNIQTPGISRPAGRGITAASLSGPVRGLGGPAQQIMQPMGMVPQPGFGRGGIQPPAGAPSIIRPPLYRPPAGVPAQGMPPQMPMPPQGFRPPMRPPMVPPPYGAGRGNFQMPQNPTFRPRPAK</sequence>
<proteinExistence type="inferred from homology"/>
<dbReference type="GO" id="GO:0005686">
    <property type="term" value="C:U2 snRNP"/>
    <property type="evidence" value="ECO:0007669"/>
    <property type="project" value="TreeGrafter"/>
</dbReference>
<dbReference type="InterPro" id="IPR047575">
    <property type="entry name" value="Sm"/>
</dbReference>
<dbReference type="PANTHER" id="PTHR10701:SF0">
    <property type="entry name" value="SMALL NUCLEAR RIBONUCLEOPROTEIN-ASSOCIATED PROTEIN B"/>
    <property type="match status" value="1"/>
</dbReference>
<evidence type="ECO:0000259" key="12">
    <source>
        <dbReference type="PROSITE" id="PS52002"/>
    </source>
</evidence>
<evidence type="ECO:0000256" key="6">
    <source>
        <dbReference type="ARBA" id="ARBA00022884"/>
    </source>
</evidence>
<evidence type="ECO:0000256" key="5">
    <source>
        <dbReference type="ARBA" id="ARBA00022664"/>
    </source>
</evidence>
<evidence type="ECO:0000256" key="2">
    <source>
        <dbReference type="ARBA" id="ARBA00004496"/>
    </source>
</evidence>
<comment type="similarity">
    <text evidence="3">Belongs to the snRNP SmB/SmN family.</text>
</comment>
<dbReference type="InterPro" id="IPR001163">
    <property type="entry name" value="Sm_dom_euk/arc"/>
</dbReference>
<evidence type="ECO:0000256" key="7">
    <source>
        <dbReference type="ARBA" id="ARBA00023187"/>
    </source>
</evidence>
<dbReference type="EMBL" id="MCOG01000016">
    <property type="protein sequence ID" value="ORY78689.1"/>
    <property type="molecule type" value="Genomic_DNA"/>
</dbReference>
<dbReference type="GO" id="GO:0071013">
    <property type="term" value="C:catalytic step 2 spliceosome"/>
    <property type="evidence" value="ECO:0007669"/>
    <property type="project" value="TreeGrafter"/>
</dbReference>
<feature type="compositionally biased region" description="Pro residues" evidence="11">
    <location>
        <begin position="180"/>
        <end position="202"/>
    </location>
</feature>
<keyword evidence="8" id="KW-0539">Nucleus</keyword>
<dbReference type="Gene3D" id="2.30.30.100">
    <property type="match status" value="1"/>
</dbReference>
<dbReference type="CDD" id="cd01717">
    <property type="entry name" value="Sm_B"/>
    <property type="match status" value="1"/>
</dbReference>
<organism evidence="13 14">
    <name type="scientific">Neocallimastix californiae</name>
    <dbReference type="NCBI Taxonomy" id="1754190"/>
    <lineage>
        <taxon>Eukaryota</taxon>
        <taxon>Fungi</taxon>
        <taxon>Fungi incertae sedis</taxon>
        <taxon>Chytridiomycota</taxon>
        <taxon>Chytridiomycota incertae sedis</taxon>
        <taxon>Neocallimastigomycetes</taxon>
        <taxon>Neocallimastigales</taxon>
        <taxon>Neocallimastigaceae</taxon>
        <taxon>Neocallimastix</taxon>
    </lineage>
</organism>
<evidence type="ECO:0000313" key="14">
    <source>
        <dbReference type="Proteomes" id="UP000193920"/>
    </source>
</evidence>
<comment type="caution">
    <text evidence="13">The sequence shown here is derived from an EMBL/GenBank/DDBJ whole genome shotgun (WGS) entry which is preliminary data.</text>
</comment>
<feature type="domain" description="Sm" evidence="12">
    <location>
        <begin position="4"/>
        <end position="89"/>
    </location>
</feature>
<dbReference type="GO" id="GO:0005737">
    <property type="term" value="C:cytoplasm"/>
    <property type="evidence" value="ECO:0007669"/>
    <property type="project" value="UniProtKB-SubCell"/>
</dbReference>
<evidence type="ECO:0000256" key="11">
    <source>
        <dbReference type="SAM" id="MobiDB-lite"/>
    </source>
</evidence>
<dbReference type="InterPro" id="IPR050914">
    <property type="entry name" value="snRNP_SmB/NAA38-like"/>
</dbReference>
<dbReference type="InterPro" id="IPR010920">
    <property type="entry name" value="LSM_dom_sf"/>
</dbReference>
<evidence type="ECO:0000256" key="3">
    <source>
        <dbReference type="ARBA" id="ARBA00009123"/>
    </source>
</evidence>
<dbReference type="OrthoDB" id="2020720at2759"/>
<gene>
    <name evidence="13" type="ORF">LY90DRAFT_500874</name>
</gene>
<keyword evidence="9" id="KW-0687">Ribonucleoprotein</keyword>
<dbReference type="GO" id="GO:0005682">
    <property type="term" value="C:U5 snRNP"/>
    <property type="evidence" value="ECO:0007669"/>
    <property type="project" value="TreeGrafter"/>
</dbReference>
<evidence type="ECO:0000313" key="13">
    <source>
        <dbReference type="EMBL" id="ORY78689.1"/>
    </source>
</evidence>
<keyword evidence="5" id="KW-0507">mRNA processing</keyword>
<dbReference type="STRING" id="1754190.A0A1Y2F481"/>
<dbReference type="GO" id="GO:0070990">
    <property type="term" value="F:snRNP binding"/>
    <property type="evidence" value="ECO:0007669"/>
    <property type="project" value="TreeGrafter"/>
</dbReference>
<name>A0A1Y2F481_9FUNG</name>
<reference evidence="13 14" key="1">
    <citation type="submission" date="2016-08" db="EMBL/GenBank/DDBJ databases">
        <title>A Parts List for Fungal Cellulosomes Revealed by Comparative Genomics.</title>
        <authorList>
            <consortium name="DOE Joint Genome Institute"/>
            <person name="Haitjema C.H."/>
            <person name="Gilmore S.P."/>
            <person name="Henske J.K."/>
            <person name="Solomon K.V."/>
            <person name="De Groot R."/>
            <person name="Kuo A."/>
            <person name="Mondo S.J."/>
            <person name="Salamov A.A."/>
            <person name="Labutti K."/>
            <person name="Zhao Z."/>
            <person name="Chiniquy J."/>
            <person name="Barry K."/>
            <person name="Brewer H.M."/>
            <person name="Purvine S.O."/>
            <person name="Wright A.T."/>
            <person name="Boxma B."/>
            <person name="Van Alen T."/>
            <person name="Hackstein J.H."/>
            <person name="Baker S.E."/>
            <person name="Grigoriev I.V."/>
            <person name="O'Malley M.A."/>
        </authorList>
    </citation>
    <scope>NUCLEOTIDE SEQUENCE [LARGE SCALE GENOMIC DNA]</scope>
    <source>
        <strain evidence="13 14">G1</strain>
    </source>
</reference>
<evidence type="ECO:0000256" key="1">
    <source>
        <dbReference type="ARBA" id="ARBA00004123"/>
    </source>
</evidence>
<evidence type="ECO:0000256" key="8">
    <source>
        <dbReference type="ARBA" id="ARBA00023242"/>
    </source>
</evidence>
<dbReference type="GO" id="GO:0046540">
    <property type="term" value="C:U4/U6 x U5 tri-snRNP complex"/>
    <property type="evidence" value="ECO:0007669"/>
    <property type="project" value="TreeGrafter"/>
</dbReference>
<keyword evidence="6" id="KW-0694">RNA-binding</keyword>
<evidence type="ECO:0000256" key="10">
    <source>
        <dbReference type="ARBA" id="ARBA00041355"/>
    </source>
</evidence>
<dbReference type="PROSITE" id="PS52002">
    <property type="entry name" value="SM"/>
    <property type="match status" value="1"/>
</dbReference>
<dbReference type="GO" id="GO:0005685">
    <property type="term" value="C:U1 snRNP"/>
    <property type="evidence" value="ECO:0007669"/>
    <property type="project" value="TreeGrafter"/>
</dbReference>
<feature type="region of interest" description="Disordered" evidence="11">
    <location>
        <begin position="178"/>
        <end position="223"/>
    </location>
</feature>
<accession>A0A1Y2F481</accession>
<dbReference type="GO" id="GO:0005687">
    <property type="term" value="C:U4 snRNP"/>
    <property type="evidence" value="ECO:0007669"/>
    <property type="project" value="TreeGrafter"/>
</dbReference>
<comment type="subcellular location">
    <subcellularLocation>
        <location evidence="2">Cytoplasm</location>
    </subcellularLocation>
    <subcellularLocation>
        <location evidence="1">Nucleus</location>
    </subcellularLocation>
</comment>
<dbReference type="Proteomes" id="UP000193920">
    <property type="component" value="Unassembled WGS sequence"/>
</dbReference>
<keyword evidence="4" id="KW-0963">Cytoplasm</keyword>
<dbReference type="GO" id="GO:0003723">
    <property type="term" value="F:RNA binding"/>
    <property type="evidence" value="ECO:0007669"/>
    <property type="project" value="UniProtKB-KW"/>
</dbReference>
<keyword evidence="14" id="KW-1185">Reference proteome</keyword>